<sequence length="159" mass="17271">MEGVEAMLYLHFDESGRFVGKTSDPNDGYFSFKVSKGKELGERFSVVDGKLVDNFPGKTDEEVLSILAEQAAQSVEAAAEPAKPTPRPITKLAFMERFTDEELAAIYAAAKTDVRVEVLMDKMKLASEIDLADPRTRAGVEALETLGLIGQGRAAEVLS</sequence>
<proteinExistence type="predicted"/>
<keyword evidence="2" id="KW-1185">Reference proteome</keyword>
<reference evidence="1 2" key="1">
    <citation type="submission" date="2019-07" db="EMBL/GenBank/DDBJ databases">
        <title>Tepidimonas charontis SPSP-6 draft genome.</title>
        <authorList>
            <person name="Da Costa M.S."/>
            <person name="Froufe H.J.C."/>
            <person name="Egas C."/>
            <person name="Albuquerque L."/>
        </authorList>
    </citation>
    <scope>NUCLEOTIDE SEQUENCE [LARGE SCALE GENOMIC DNA]</scope>
    <source>
        <strain evidence="1 2">SPSP-6</strain>
    </source>
</reference>
<protein>
    <submittedName>
        <fullName evidence="1">Uncharacterized protein</fullName>
    </submittedName>
</protein>
<dbReference type="AlphaFoldDB" id="A0A554XB17"/>
<dbReference type="Proteomes" id="UP000318294">
    <property type="component" value="Unassembled WGS sequence"/>
</dbReference>
<dbReference type="RefSeq" id="WP_161595495.1">
    <property type="nucleotide sequence ID" value="NZ_VJON01000033.1"/>
</dbReference>
<name>A0A554XB17_9BURK</name>
<comment type="caution">
    <text evidence="1">The sequence shown here is derived from an EMBL/GenBank/DDBJ whole genome shotgun (WGS) entry which is preliminary data.</text>
</comment>
<evidence type="ECO:0000313" key="2">
    <source>
        <dbReference type="Proteomes" id="UP000318294"/>
    </source>
</evidence>
<gene>
    <name evidence="1" type="ORF">Tchar_01906</name>
</gene>
<accession>A0A554XB17</accession>
<dbReference type="EMBL" id="VJON01000033">
    <property type="protein sequence ID" value="TSE33025.1"/>
    <property type="molecule type" value="Genomic_DNA"/>
</dbReference>
<organism evidence="1 2">
    <name type="scientific">Tepidimonas charontis</name>
    <dbReference type="NCBI Taxonomy" id="2267262"/>
    <lineage>
        <taxon>Bacteria</taxon>
        <taxon>Pseudomonadati</taxon>
        <taxon>Pseudomonadota</taxon>
        <taxon>Betaproteobacteria</taxon>
        <taxon>Burkholderiales</taxon>
        <taxon>Tepidimonas</taxon>
    </lineage>
</organism>
<evidence type="ECO:0000313" key="1">
    <source>
        <dbReference type="EMBL" id="TSE33025.1"/>
    </source>
</evidence>
<dbReference type="OrthoDB" id="8914081at2"/>